<organism evidence="3 4">
    <name type="scientific">Seminavis robusta</name>
    <dbReference type="NCBI Taxonomy" id="568900"/>
    <lineage>
        <taxon>Eukaryota</taxon>
        <taxon>Sar</taxon>
        <taxon>Stramenopiles</taxon>
        <taxon>Ochrophyta</taxon>
        <taxon>Bacillariophyta</taxon>
        <taxon>Bacillariophyceae</taxon>
        <taxon>Bacillariophycidae</taxon>
        <taxon>Naviculales</taxon>
        <taxon>Naviculaceae</taxon>
        <taxon>Seminavis</taxon>
    </lineage>
</organism>
<keyword evidence="2" id="KW-1133">Transmembrane helix</keyword>
<keyword evidence="2" id="KW-0812">Transmembrane</keyword>
<dbReference type="Proteomes" id="UP001153069">
    <property type="component" value="Unassembled WGS sequence"/>
</dbReference>
<reference evidence="3" key="1">
    <citation type="submission" date="2020-06" db="EMBL/GenBank/DDBJ databases">
        <authorList>
            <consortium name="Plant Systems Biology data submission"/>
        </authorList>
    </citation>
    <scope>NUCLEOTIDE SEQUENCE</scope>
    <source>
        <strain evidence="3">D6</strain>
    </source>
</reference>
<feature type="compositionally biased region" description="Polar residues" evidence="1">
    <location>
        <begin position="323"/>
        <end position="335"/>
    </location>
</feature>
<sequence>MNAIAANPQVADPPKYDVIADVQSFSSAIDFVVGISLWSPDGIPVDDDVKLKPIKDSMLMSVRMMYCEDFTTNVCVIKDDMLLTSKDVFASPNGKQQGSVASTTLMVPRIGGVLGEGVDPLMWTSWRISFQVVQLGVQYIQELLQQLEEGSEIPVSAETILQLVPEMIKQKVTKDIEKSIREGTFDGLLHGNLGNDDIVSSVVGEEAETFQALLALPPQQAQQVQKDANDEENASTIDLTEVAIYVAIACGIIAMAACGLAYIYTTQTSKAAMAESGLAADRSRSLKDLTDLNVDSSEPSQENDTSDDGVDDDTTTPGLYPPATQSMASPSVDTGTESDTDGDLSTAVASWQVKPRRFVLQEPEVKSQATPRDEDTTSFPTSGSLVAGSVMVGSLGADSVESSLDGWSVNSYDMTWA</sequence>
<proteinExistence type="predicted"/>
<comment type="caution">
    <text evidence="3">The sequence shown here is derived from an EMBL/GenBank/DDBJ whole genome shotgun (WGS) entry which is preliminary data.</text>
</comment>
<feature type="region of interest" description="Disordered" evidence="1">
    <location>
        <begin position="359"/>
        <end position="384"/>
    </location>
</feature>
<accession>A0A9N8HK72</accession>
<keyword evidence="4" id="KW-1185">Reference proteome</keyword>
<evidence type="ECO:0000256" key="2">
    <source>
        <dbReference type="SAM" id="Phobius"/>
    </source>
</evidence>
<feature type="transmembrane region" description="Helical" evidence="2">
    <location>
        <begin position="242"/>
        <end position="264"/>
    </location>
</feature>
<evidence type="ECO:0000313" key="4">
    <source>
        <dbReference type="Proteomes" id="UP001153069"/>
    </source>
</evidence>
<dbReference type="EMBL" id="CAICTM010000814">
    <property type="protein sequence ID" value="CAB9516911.1"/>
    <property type="molecule type" value="Genomic_DNA"/>
</dbReference>
<feature type="compositionally biased region" description="Polar residues" evidence="1">
    <location>
        <begin position="293"/>
        <end position="303"/>
    </location>
</feature>
<gene>
    <name evidence="3" type="ORF">SEMRO_815_G206460.1</name>
</gene>
<protein>
    <recommendedName>
        <fullName evidence="5">Transmembrane protein</fullName>
    </recommendedName>
</protein>
<evidence type="ECO:0008006" key="5">
    <source>
        <dbReference type="Google" id="ProtNLM"/>
    </source>
</evidence>
<name>A0A9N8HK72_9STRA</name>
<feature type="compositionally biased region" description="Acidic residues" evidence="1">
    <location>
        <begin position="304"/>
        <end position="314"/>
    </location>
</feature>
<dbReference type="AlphaFoldDB" id="A0A9N8HK72"/>
<keyword evidence="2" id="KW-0472">Membrane</keyword>
<evidence type="ECO:0000313" key="3">
    <source>
        <dbReference type="EMBL" id="CAB9516911.1"/>
    </source>
</evidence>
<evidence type="ECO:0000256" key="1">
    <source>
        <dbReference type="SAM" id="MobiDB-lite"/>
    </source>
</evidence>
<feature type="region of interest" description="Disordered" evidence="1">
    <location>
        <begin position="289"/>
        <end position="344"/>
    </location>
</feature>